<dbReference type="Proteomes" id="UP000471293">
    <property type="component" value="Unassembled WGS sequence"/>
</dbReference>
<sequence>MTVEHLDIDHPEVFHGLPVFTLPEPDTLPAPTLPEPGSVAWRLQYPPEDGGFPALWRHFLGTVDTRRVRALLIGPWWHEDYISLGPALRLIASDAGLFPELRGLFLADVTGEECEVSWIQLCDITPVFEAFPLLEELVVRGGGDSMSDDEELRLEPVHHRALKSLRFESGGLPGHVVRALGASDLPALERLELWLGTQGYGGDATVEDLRPLLSGAALPSLRHLGLCNSEIQDEIAAAVASAPVVARLESLALSMGTLGDMGARALLDGQPLTHLVSLDLHHHYLTEPLMSRFRDLCAGADVHVDLDEADGSDPEDDEFRYVVVSE</sequence>
<reference evidence="1 2" key="1">
    <citation type="submission" date="2020-01" db="EMBL/GenBank/DDBJ databases">
        <title>Insect and environment-associated Actinomycetes.</title>
        <authorList>
            <person name="Currrie C."/>
            <person name="Chevrette M."/>
            <person name="Carlson C."/>
            <person name="Stubbendieck R."/>
            <person name="Wendt-Pienkowski E."/>
        </authorList>
    </citation>
    <scope>NUCLEOTIDE SEQUENCE [LARGE SCALE GENOMIC DNA]</scope>
    <source>
        <strain evidence="1 2">SID11342</strain>
    </source>
</reference>
<name>A0A6N9TYA6_STRHA</name>
<dbReference type="SUPFAM" id="SSF52047">
    <property type="entry name" value="RNI-like"/>
    <property type="match status" value="1"/>
</dbReference>
<evidence type="ECO:0000313" key="1">
    <source>
        <dbReference type="EMBL" id="NEA16481.1"/>
    </source>
</evidence>
<dbReference type="EMBL" id="JAAGLQ010000264">
    <property type="protein sequence ID" value="NEA16481.1"/>
    <property type="molecule type" value="Genomic_DNA"/>
</dbReference>
<dbReference type="InterPro" id="IPR047722">
    <property type="entry name" value="STM4015-like"/>
</dbReference>
<dbReference type="RefSeq" id="WP_164344770.1">
    <property type="nucleotide sequence ID" value="NZ_JAAGLQ010000264.1"/>
</dbReference>
<protein>
    <submittedName>
        <fullName evidence="1">Leucine-rich repeat domain-containing protein</fullName>
    </submittedName>
</protein>
<dbReference type="AlphaFoldDB" id="A0A6N9TYA6"/>
<dbReference type="Gene3D" id="3.80.10.10">
    <property type="entry name" value="Ribonuclease Inhibitor"/>
    <property type="match status" value="1"/>
</dbReference>
<organism evidence="1 2">
    <name type="scientific">Streptomyces halstedii</name>
    <dbReference type="NCBI Taxonomy" id="1944"/>
    <lineage>
        <taxon>Bacteria</taxon>
        <taxon>Bacillati</taxon>
        <taxon>Actinomycetota</taxon>
        <taxon>Actinomycetes</taxon>
        <taxon>Kitasatosporales</taxon>
        <taxon>Streptomycetaceae</taxon>
        <taxon>Streptomyces</taxon>
    </lineage>
</organism>
<accession>A0A6N9TYA6</accession>
<evidence type="ECO:0000313" key="2">
    <source>
        <dbReference type="Proteomes" id="UP000471293"/>
    </source>
</evidence>
<dbReference type="NCBIfam" id="NF038076">
    <property type="entry name" value="fam_STM4015"/>
    <property type="match status" value="1"/>
</dbReference>
<gene>
    <name evidence="1" type="ORF">G3I29_13270</name>
</gene>
<dbReference type="InterPro" id="IPR032675">
    <property type="entry name" value="LRR_dom_sf"/>
</dbReference>
<proteinExistence type="predicted"/>
<comment type="caution">
    <text evidence="1">The sequence shown here is derived from an EMBL/GenBank/DDBJ whole genome shotgun (WGS) entry which is preliminary data.</text>
</comment>